<dbReference type="Pfam" id="PF14430">
    <property type="entry name" value="Imm1"/>
    <property type="match status" value="1"/>
</dbReference>
<evidence type="ECO:0000313" key="2">
    <source>
        <dbReference type="EMBL" id="MFC6093949.1"/>
    </source>
</evidence>
<accession>A0ABW1PF13</accession>
<dbReference type="RefSeq" id="WP_380641628.1">
    <property type="nucleotide sequence ID" value="NZ_JBHSQO010000052.1"/>
</dbReference>
<proteinExistence type="predicted"/>
<comment type="caution">
    <text evidence="2">The sequence shown here is derived from an EMBL/GenBank/DDBJ whole genome shotgun (WGS) entry which is preliminary data.</text>
</comment>
<reference evidence="3" key="1">
    <citation type="journal article" date="2019" name="Int. J. Syst. Evol. Microbiol.">
        <title>The Global Catalogue of Microorganisms (GCM) 10K type strain sequencing project: providing services to taxonomists for standard genome sequencing and annotation.</title>
        <authorList>
            <consortium name="The Broad Institute Genomics Platform"/>
            <consortium name="The Broad Institute Genome Sequencing Center for Infectious Disease"/>
            <person name="Wu L."/>
            <person name="Ma J."/>
        </authorList>
    </citation>
    <scope>NUCLEOTIDE SEQUENCE [LARGE SCALE GENOMIC DNA]</scope>
    <source>
        <strain evidence="3">CGMCC 4.7246</strain>
    </source>
</reference>
<keyword evidence="3" id="KW-1185">Reference proteome</keyword>
<organism evidence="2 3">
    <name type="scientific">Saccharothrix lopnurensis</name>
    <dbReference type="NCBI Taxonomy" id="1670621"/>
    <lineage>
        <taxon>Bacteria</taxon>
        <taxon>Bacillati</taxon>
        <taxon>Actinomycetota</taxon>
        <taxon>Actinomycetes</taxon>
        <taxon>Pseudonocardiales</taxon>
        <taxon>Pseudonocardiaceae</taxon>
        <taxon>Saccharothrix</taxon>
    </lineage>
</organism>
<dbReference type="EMBL" id="JBHSQO010000052">
    <property type="protein sequence ID" value="MFC6093949.1"/>
    <property type="molecule type" value="Genomic_DNA"/>
</dbReference>
<gene>
    <name evidence="2" type="ORF">ACFP3R_32180</name>
</gene>
<evidence type="ECO:0000256" key="1">
    <source>
        <dbReference type="SAM" id="MobiDB-lite"/>
    </source>
</evidence>
<protein>
    <submittedName>
        <fullName evidence="2">Imm1 family immunity protein</fullName>
    </submittedName>
</protein>
<sequence>MVELEAWYDVDHDGPTIVRTPAELDAVVDVVTGWEGRILVDLYVIGNPARGLNVGIHGQTGRGALYYAAGHDEWFSKGTAPSPGWSPDETLLYYYMNNDTEFPGDCEIPLEAVRRAAHEFMATGGERPTVTDWQPRTPMPPAGSAE</sequence>
<evidence type="ECO:0000313" key="3">
    <source>
        <dbReference type="Proteomes" id="UP001596220"/>
    </source>
</evidence>
<name>A0ABW1PF13_9PSEU</name>
<feature type="compositionally biased region" description="Pro residues" evidence="1">
    <location>
        <begin position="137"/>
        <end position="146"/>
    </location>
</feature>
<feature type="region of interest" description="Disordered" evidence="1">
    <location>
        <begin position="124"/>
        <end position="146"/>
    </location>
</feature>
<dbReference type="InterPro" id="IPR025680">
    <property type="entry name" value="DddI"/>
</dbReference>
<dbReference type="Proteomes" id="UP001596220">
    <property type="component" value="Unassembled WGS sequence"/>
</dbReference>